<protein>
    <submittedName>
        <fullName evidence="2">Uncharacterized protein</fullName>
    </submittedName>
</protein>
<sequence>MSSAKDLSIGQMIANANDTQASICSGKFNSHNSMEMNDSRDTIPDSEVPANSAVFNKQASKQATTSSPKGKYHTKPASTFTINNPSYSIPRKPTLNIIDAMGLGQPTNIGNHTNSTRQADPALLTRLRTSIHWEARHDGVLKSLNNCPGGIPRGLIPNIKCGAPEKETSDIEKAFEVILHHCSDQLTEATTLHSQNRLDYHRQQTTATIQKLAKTIGLVEADKLAEQYKREAFKPKRREASTKPRGKRQ</sequence>
<proteinExistence type="predicted"/>
<keyword evidence="3" id="KW-1185">Reference proteome</keyword>
<evidence type="ECO:0000313" key="2">
    <source>
        <dbReference type="EMBL" id="CAH1784101.1"/>
    </source>
</evidence>
<reference evidence="2" key="1">
    <citation type="submission" date="2022-03" db="EMBL/GenBank/DDBJ databases">
        <authorList>
            <person name="Martin C."/>
        </authorList>
    </citation>
    <scope>NUCLEOTIDE SEQUENCE</scope>
</reference>
<feature type="compositionally biased region" description="Basic and acidic residues" evidence="1">
    <location>
        <begin position="228"/>
        <end position="242"/>
    </location>
</feature>
<dbReference type="Proteomes" id="UP000749559">
    <property type="component" value="Unassembled WGS sequence"/>
</dbReference>
<organism evidence="2 3">
    <name type="scientific">Owenia fusiformis</name>
    <name type="common">Polychaete worm</name>
    <dbReference type="NCBI Taxonomy" id="6347"/>
    <lineage>
        <taxon>Eukaryota</taxon>
        <taxon>Metazoa</taxon>
        <taxon>Spiralia</taxon>
        <taxon>Lophotrochozoa</taxon>
        <taxon>Annelida</taxon>
        <taxon>Polychaeta</taxon>
        <taxon>Sedentaria</taxon>
        <taxon>Canalipalpata</taxon>
        <taxon>Sabellida</taxon>
        <taxon>Oweniida</taxon>
        <taxon>Oweniidae</taxon>
        <taxon>Owenia</taxon>
    </lineage>
</organism>
<comment type="caution">
    <text evidence="2">The sequence shown here is derived from an EMBL/GenBank/DDBJ whole genome shotgun (WGS) entry which is preliminary data.</text>
</comment>
<name>A0A8J1XGL2_OWEFU</name>
<feature type="compositionally biased region" description="Polar residues" evidence="1">
    <location>
        <begin position="76"/>
        <end position="85"/>
    </location>
</feature>
<accession>A0A8J1XGL2</accession>
<feature type="region of interest" description="Disordered" evidence="1">
    <location>
        <begin position="228"/>
        <end position="249"/>
    </location>
</feature>
<dbReference type="AlphaFoldDB" id="A0A8J1XGL2"/>
<gene>
    <name evidence="2" type="ORF">OFUS_LOCUS10353</name>
</gene>
<feature type="region of interest" description="Disordered" evidence="1">
    <location>
        <begin position="28"/>
        <end position="85"/>
    </location>
</feature>
<evidence type="ECO:0000313" key="3">
    <source>
        <dbReference type="Proteomes" id="UP000749559"/>
    </source>
</evidence>
<dbReference type="EMBL" id="CAIIXF020000005">
    <property type="protein sequence ID" value="CAH1784101.1"/>
    <property type="molecule type" value="Genomic_DNA"/>
</dbReference>
<feature type="compositionally biased region" description="Polar residues" evidence="1">
    <location>
        <begin position="53"/>
        <end position="68"/>
    </location>
</feature>
<evidence type="ECO:0000256" key="1">
    <source>
        <dbReference type="SAM" id="MobiDB-lite"/>
    </source>
</evidence>